<dbReference type="PANTHER" id="PTHR18952">
    <property type="entry name" value="CARBONIC ANHYDRASE"/>
    <property type="match status" value="1"/>
</dbReference>
<dbReference type="InterPro" id="IPR036398">
    <property type="entry name" value="CA_dom_sf"/>
</dbReference>
<sequence length="275" mass="29725">MKFYIAPVVALFAANAYASNAYAAAHLRREQFDDAPAPKFGYVGEDGPVKWGNLDPTFGLCSNGTRQSPINIDDTIIIDSGSGYSLTIPDIPGGATLENVGTTIQVELENSSIEFGGKVYQLKQFHFHSPGEHLFDGRNYVLEAQFRGFAEDGSLANIGVPIALSDTNYPPVFGNVLAAAANVTEPGSITTTCPLTFVKFISLLETTNVYRYTGSYTSPPCTEGVEWVVLNQTATVDYQTFLAAKNALKFNARFPQNELGAPNLLDNSQLAFART</sequence>
<dbReference type="InterPro" id="IPR023561">
    <property type="entry name" value="Carbonic_anhydrase_a-class"/>
</dbReference>
<comment type="catalytic activity">
    <reaction evidence="6">
        <text>hydrogencarbonate + H(+) = CO2 + H2O</text>
        <dbReference type="Rhea" id="RHEA:10748"/>
        <dbReference type="ChEBI" id="CHEBI:15377"/>
        <dbReference type="ChEBI" id="CHEBI:15378"/>
        <dbReference type="ChEBI" id="CHEBI:16526"/>
        <dbReference type="ChEBI" id="CHEBI:17544"/>
        <dbReference type="EC" id="4.2.1.1"/>
    </reaction>
</comment>
<evidence type="ECO:0000259" key="8">
    <source>
        <dbReference type="PROSITE" id="PS51144"/>
    </source>
</evidence>
<evidence type="ECO:0000256" key="3">
    <source>
        <dbReference type="ARBA" id="ARBA00022723"/>
    </source>
</evidence>
<dbReference type="GO" id="GO:0004089">
    <property type="term" value="F:carbonate dehydratase activity"/>
    <property type="evidence" value="ECO:0007669"/>
    <property type="project" value="UniProtKB-EC"/>
</dbReference>
<dbReference type="PROSITE" id="PS51144">
    <property type="entry name" value="ALPHA_CA_2"/>
    <property type="match status" value="1"/>
</dbReference>
<dbReference type="EMBL" id="NCSJ02000152">
    <property type="protein sequence ID" value="RFU28756.1"/>
    <property type="molecule type" value="Genomic_DNA"/>
</dbReference>
<dbReference type="PANTHER" id="PTHR18952:SF265">
    <property type="entry name" value="CARBONIC ANHYDRASE"/>
    <property type="match status" value="1"/>
</dbReference>
<evidence type="ECO:0000256" key="7">
    <source>
        <dbReference type="SAM" id="SignalP"/>
    </source>
</evidence>
<reference evidence="9 10" key="1">
    <citation type="submission" date="2018-05" db="EMBL/GenBank/DDBJ databases">
        <title>Draft genome sequence of Scytalidium lignicola DSM 105466, a ubiquitous saprotrophic fungus.</title>
        <authorList>
            <person name="Buettner E."/>
            <person name="Gebauer A.M."/>
            <person name="Hofrichter M."/>
            <person name="Liers C."/>
            <person name="Kellner H."/>
        </authorList>
    </citation>
    <scope>NUCLEOTIDE SEQUENCE [LARGE SCALE GENOMIC DNA]</scope>
    <source>
        <strain evidence="9 10">DSM 105466</strain>
    </source>
</reference>
<keyword evidence="5" id="KW-0456">Lyase</keyword>
<dbReference type="EC" id="4.2.1.1" evidence="2"/>
<comment type="similarity">
    <text evidence="1">Belongs to the alpha-carbonic anhydrase family.</text>
</comment>
<name>A0A3E2H5S6_SCYLI</name>
<keyword evidence="7" id="KW-0732">Signal</keyword>
<keyword evidence="10" id="KW-1185">Reference proteome</keyword>
<evidence type="ECO:0000256" key="6">
    <source>
        <dbReference type="ARBA" id="ARBA00048348"/>
    </source>
</evidence>
<dbReference type="InterPro" id="IPR001148">
    <property type="entry name" value="CA_dom"/>
</dbReference>
<dbReference type="CDD" id="cd03124">
    <property type="entry name" value="alpha_CA_prokaryotic_like"/>
    <property type="match status" value="1"/>
</dbReference>
<evidence type="ECO:0000256" key="4">
    <source>
        <dbReference type="ARBA" id="ARBA00022833"/>
    </source>
</evidence>
<keyword evidence="4" id="KW-0862">Zinc</keyword>
<organism evidence="9 10">
    <name type="scientific">Scytalidium lignicola</name>
    <name type="common">Hyphomycete</name>
    <dbReference type="NCBI Taxonomy" id="5539"/>
    <lineage>
        <taxon>Eukaryota</taxon>
        <taxon>Fungi</taxon>
        <taxon>Dikarya</taxon>
        <taxon>Ascomycota</taxon>
        <taxon>Pezizomycotina</taxon>
        <taxon>Leotiomycetes</taxon>
        <taxon>Leotiomycetes incertae sedis</taxon>
        <taxon>Scytalidium</taxon>
    </lineage>
</organism>
<evidence type="ECO:0000256" key="5">
    <source>
        <dbReference type="ARBA" id="ARBA00023239"/>
    </source>
</evidence>
<dbReference type="OrthoDB" id="429145at2759"/>
<dbReference type="Gene3D" id="3.10.200.10">
    <property type="entry name" value="Alpha carbonic anhydrase"/>
    <property type="match status" value="1"/>
</dbReference>
<dbReference type="SUPFAM" id="SSF51069">
    <property type="entry name" value="Carbonic anhydrase"/>
    <property type="match status" value="1"/>
</dbReference>
<feature type="signal peptide" evidence="7">
    <location>
        <begin position="1"/>
        <end position="18"/>
    </location>
</feature>
<gene>
    <name evidence="9" type="ORF">B7463_g7585</name>
</gene>
<dbReference type="InterPro" id="IPR041891">
    <property type="entry name" value="Alpha_CA_prokaryot-like"/>
</dbReference>
<feature type="non-terminal residue" evidence="9">
    <location>
        <position position="275"/>
    </location>
</feature>
<keyword evidence="3" id="KW-0479">Metal-binding</keyword>
<accession>A0A3E2H5S6</accession>
<dbReference type="SMART" id="SM01057">
    <property type="entry name" value="Carb_anhydrase"/>
    <property type="match status" value="1"/>
</dbReference>
<evidence type="ECO:0000256" key="1">
    <source>
        <dbReference type="ARBA" id="ARBA00010718"/>
    </source>
</evidence>
<dbReference type="Proteomes" id="UP000258309">
    <property type="component" value="Unassembled WGS sequence"/>
</dbReference>
<evidence type="ECO:0000313" key="9">
    <source>
        <dbReference type="EMBL" id="RFU28756.1"/>
    </source>
</evidence>
<dbReference type="GO" id="GO:0008270">
    <property type="term" value="F:zinc ion binding"/>
    <property type="evidence" value="ECO:0007669"/>
    <property type="project" value="InterPro"/>
</dbReference>
<dbReference type="AlphaFoldDB" id="A0A3E2H5S6"/>
<feature type="non-terminal residue" evidence="9">
    <location>
        <position position="1"/>
    </location>
</feature>
<evidence type="ECO:0000313" key="10">
    <source>
        <dbReference type="Proteomes" id="UP000258309"/>
    </source>
</evidence>
<evidence type="ECO:0000256" key="2">
    <source>
        <dbReference type="ARBA" id="ARBA00012925"/>
    </source>
</evidence>
<feature type="chain" id="PRO_5017816023" description="carbonic anhydrase" evidence="7">
    <location>
        <begin position="19"/>
        <end position="275"/>
    </location>
</feature>
<dbReference type="Pfam" id="PF00194">
    <property type="entry name" value="Carb_anhydrase"/>
    <property type="match status" value="1"/>
</dbReference>
<dbReference type="STRING" id="5539.A0A3E2H5S6"/>
<protein>
    <recommendedName>
        <fullName evidence="2">carbonic anhydrase</fullName>
        <ecNumber evidence="2">4.2.1.1</ecNumber>
    </recommendedName>
</protein>
<feature type="domain" description="Alpha-carbonic anhydrase" evidence="8">
    <location>
        <begin position="38"/>
        <end position="275"/>
    </location>
</feature>
<dbReference type="OMA" id="GHTIQAN"/>
<comment type="caution">
    <text evidence="9">The sequence shown here is derived from an EMBL/GenBank/DDBJ whole genome shotgun (WGS) entry which is preliminary data.</text>
</comment>
<proteinExistence type="inferred from homology"/>